<evidence type="ECO:0000256" key="6">
    <source>
        <dbReference type="ARBA" id="ARBA00023033"/>
    </source>
</evidence>
<dbReference type="SUPFAM" id="SSF48264">
    <property type="entry name" value="Cytochrome P450"/>
    <property type="match status" value="1"/>
</dbReference>
<organism evidence="9 10">
    <name type="scientific">Nicotiana attenuata</name>
    <name type="common">Coyote tobacco</name>
    <dbReference type="NCBI Taxonomy" id="49451"/>
    <lineage>
        <taxon>Eukaryota</taxon>
        <taxon>Viridiplantae</taxon>
        <taxon>Streptophyta</taxon>
        <taxon>Embryophyta</taxon>
        <taxon>Tracheophyta</taxon>
        <taxon>Spermatophyta</taxon>
        <taxon>Magnoliopsida</taxon>
        <taxon>eudicotyledons</taxon>
        <taxon>Gunneridae</taxon>
        <taxon>Pentapetalae</taxon>
        <taxon>asterids</taxon>
        <taxon>lamiids</taxon>
        <taxon>Solanales</taxon>
        <taxon>Solanaceae</taxon>
        <taxon>Nicotianoideae</taxon>
        <taxon>Nicotianeae</taxon>
        <taxon>Nicotiana</taxon>
    </lineage>
</organism>
<comment type="cofactor">
    <cofactor evidence="7">
        <name>heme</name>
        <dbReference type="ChEBI" id="CHEBI:30413"/>
    </cofactor>
</comment>
<comment type="caution">
    <text evidence="9">The sequence shown here is derived from an EMBL/GenBank/DDBJ whole genome shotgun (WGS) entry which is preliminary data.</text>
</comment>
<dbReference type="PANTHER" id="PTHR47955">
    <property type="entry name" value="CYTOCHROME P450 FAMILY 71 PROTEIN"/>
    <property type="match status" value="1"/>
</dbReference>
<accession>A0A1J6K1C6</accession>
<evidence type="ECO:0000256" key="1">
    <source>
        <dbReference type="ARBA" id="ARBA00010617"/>
    </source>
</evidence>
<dbReference type="GO" id="GO:0020037">
    <property type="term" value="F:heme binding"/>
    <property type="evidence" value="ECO:0007669"/>
    <property type="project" value="InterPro"/>
</dbReference>
<dbReference type="PRINTS" id="PR00463">
    <property type="entry name" value="EP450I"/>
</dbReference>
<dbReference type="InterPro" id="IPR001128">
    <property type="entry name" value="Cyt_P450"/>
</dbReference>
<dbReference type="CDD" id="cd11072">
    <property type="entry name" value="CYP71-like"/>
    <property type="match status" value="1"/>
</dbReference>
<comment type="similarity">
    <text evidence="1 8">Belongs to the cytochrome P450 family.</text>
</comment>
<sequence>MEIQMDFVISTFLLLLSLCFIIKEYRRYNNSKQNLPPGPRKLPLIGNLHQLLCLGSSEFRPHVALRNLADEYGPLMHLKLGQRLAVVVSSAEVAKELLSTHDLTFANRPQLLVGKIVWYDFSNIVFAQYGDFWRQMRKICNSELLGQRKIQSFFPMMFDEVSSLVMSIQEHDIGTPINLSERLSLMQFAITCKATVGRTCSDQETLLMVMREVVTSAGMFSPEDLFPSIKILQLIGGLKKKLTKMHQKADHVVEEIIREHEIKRGTSAKPIEEDIVDVLLRLKESQDFLIPITRNNIKAVVFDMFVAGTTSTTTVTEWALSELVRNPRIMKKAQVEVRQVLKLGRERIDQSHIQKLTYLRMVIKETLRLHPPGPLSFPRESRDECKINGYTIPNKTVVLVNLWAIGRDPKYWENPETFEPERFEGSPIDITGTHFEYTPFGVGRRMCPGMPFGMAGVEVPLALLLYHFDWKLPNGMSPDEIDMAEKFSTSLERKNALCLVPSPYVGATY</sequence>
<dbReference type="OrthoDB" id="2789670at2759"/>
<evidence type="ECO:0000313" key="10">
    <source>
        <dbReference type="Proteomes" id="UP000187609"/>
    </source>
</evidence>
<dbReference type="FunFam" id="1.10.630.10:FF:000043">
    <property type="entry name" value="Cytochrome P450 99A2"/>
    <property type="match status" value="1"/>
</dbReference>
<dbReference type="Gene3D" id="1.10.630.10">
    <property type="entry name" value="Cytochrome P450"/>
    <property type="match status" value="1"/>
</dbReference>
<dbReference type="AlphaFoldDB" id="A0A1J6K1C6"/>
<keyword evidence="6 8" id="KW-0503">Monooxygenase</keyword>
<dbReference type="PRINTS" id="PR00385">
    <property type="entry name" value="P450"/>
</dbReference>
<dbReference type="EMBL" id="MJEQ01003659">
    <property type="protein sequence ID" value="OIT22468.1"/>
    <property type="molecule type" value="Genomic_DNA"/>
</dbReference>
<protein>
    <submittedName>
        <fullName evidence="9">Cytochrome p450 71d8</fullName>
    </submittedName>
</protein>
<dbReference type="InterPro" id="IPR036396">
    <property type="entry name" value="Cyt_P450_sf"/>
</dbReference>
<keyword evidence="5 7" id="KW-0408">Iron</keyword>
<dbReference type="STRING" id="49451.A0A1J6K1C6"/>
<keyword evidence="3 7" id="KW-0479">Metal-binding</keyword>
<dbReference type="Gramene" id="OIT22468">
    <property type="protein sequence ID" value="OIT22468"/>
    <property type="gene ID" value="A4A49_30805"/>
</dbReference>
<evidence type="ECO:0000256" key="5">
    <source>
        <dbReference type="ARBA" id="ARBA00023004"/>
    </source>
</evidence>
<dbReference type="GO" id="GO:0005506">
    <property type="term" value="F:iron ion binding"/>
    <property type="evidence" value="ECO:0007669"/>
    <property type="project" value="InterPro"/>
</dbReference>
<keyword evidence="10" id="KW-1185">Reference proteome</keyword>
<dbReference type="PROSITE" id="PS00086">
    <property type="entry name" value="CYTOCHROME_P450"/>
    <property type="match status" value="1"/>
</dbReference>
<dbReference type="GeneID" id="109217556"/>
<evidence type="ECO:0000256" key="4">
    <source>
        <dbReference type="ARBA" id="ARBA00023002"/>
    </source>
</evidence>
<dbReference type="KEGG" id="nau:109217556"/>
<feature type="binding site" description="axial binding residue" evidence="7">
    <location>
        <position position="447"/>
    </location>
    <ligand>
        <name>heme</name>
        <dbReference type="ChEBI" id="CHEBI:30413"/>
    </ligand>
    <ligandPart>
        <name>Fe</name>
        <dbReference type="ChEBI" id="CHEBI:18248"/>
    </ligandPart>
</feature>
<dbReference type="Pfam" id="PF00067">
    <property type="entry name" value="p450"/>
    <property type="match status" value="1"/>
</dbReference>
<dbReference type="InterPro" id="IPR002401">
    <property type="entry name" value="Cyt_P450_E_grp-I"/>
</dbReference>
<dbReference type="PANTHER" id="PTHR47955:SF8">
    <property type="entry name" value="CYTOCHROME P450 71D11-LIKE"/>
    <property type="match status" value="1"/>
</dbReference>
<dbReference type="GO" id="GO:0016705">
    <property type="term" value="F:oxidoreductase activity, acting on paired donors, with incorporation or reduction of molecular oxygen"/>
    <property type="evidence" value="ECO:0007669"/>
    <property type="project" value="InterPro"/>
</dbReference>
<name>A0A1J6K1C6_NICAT</name>
<proteinExistence type="inferred from homology"/>
<reference evidence="9" key="1">
    <citation type="submission" date="2016-11" db="EMBL/GenBank/DDBJ databases">
        <title>The genome of Nicotiana attenuata.</title>
        <authorList>
            <person name="Xu S."/>
            <person name="Brockmoeller T."/>
            <person name="Gaquerel E."/>
            <person name="Navarro A."/>
            <person name="Kuhl H."/>
            <person name="Gase K."/>
            <person name="Ling Z."/>
            <person name="Zhou W."/>
            <person name="Kreitzer C."/>
            <person name="Stanke M."/>
            <person name="Tang H."/>
            <person name="Lyons E."/>
            <person name="Pandey P."/>
            <person name="Pandey S.P."/>
            <person name="Timmermann B."/>
            <person name="Baldwin I.T."/>
        </authorList>
    </citation>
    <scope>NUCLEOTIDE SEQUENCE [LARGE SCALE GENOMIC DNA]</scope>
    <source>
        <strain evidence="9">UT</strain>
    </source>
</reference>
<dbReference type="SMR" id="A0A1J6K1C6"/>
<dbReference type="OMA" id="IRHIPDW"/>
<evidence type="ECO:0000313" key="9">
    <source>
        <dbReference type="EMBL" id="OIT22468.1"/>
    </source>
</evidence>
<evidence type="ECO:0000256" key="3">
    <source>
        <dbReference type="ARBA" id="ARBA00022723"/>
    </source>
</evidence>
<keyword evidence="2 7" id="KW-0349">Heme</keyword>
<evidence type="ECO:0000256" key="2">
    <source>
        <dbReference type="ARBA" id="ARBA00022617"/>
    </source>
</evidence>
<dbReference type="GO" id="GO:0004497">
    <property type="term" value="F:monooxygenase activity"/>
    <property type="evidence" value="ECO:0007669"/>
    <property type="project" value="UniProtKB-KW"/>
</dbReference>
<gene>
    <name evidence="9" type="primary">CYP71D8_0</name>
    <name evidence="9" type="ORF">A4A49_30805</name>
</gene>
<evidence type="ECO:0000256" key="7">
    <source>
        <dbReference type="PIRSR" id="PIRSR602401-1"/>
    </source>
</evidence>
<keyword evidence="4 8" id="KW-0560">Oxidoreductase</keyword>
<dbReference type="InterPro" id="IPR017972">
    <property type="entry name" value="Cyt_P450_CS"/>
</dbReference>
<dbReference type="Proteomes" id="UP000187609">
    <property type="component" value="Unassembled WGS sequence"/>
</dbReference>
<evidence type="ECO:0000256" key="8">
    <source>
        <dbReference type="RuleBase" id="RU000461"/>
    </source>
</evidence>